<dbReference type="InterPro" id="IPR050415">
    <property type="entry name" value="MRET"/>
</dbReference>
<dbReference type="GO" id="GO:0016491">
    <property type="term" value="F:oxidoreductase activity"/>
    <property type="evidence" value="ECO:0007669"/>
    <property type="project" value="InterPro"/>
</dbReference>
<dbReference type="InterPro" id="IPR039261">
    <property type="entry name" value="FNR_nucleotide-bd"/>
</dbReference>
<gene>
    <name evidence="6" type="ORF">D3M96_02175</name>
</gene>
<dbReference type="KEGG" id="aaqu:D3M96_02175"/>
<dbReference type="SUPFAM" id="SSF52343">
    <property type="entry name" value="Ferredoxin reductase-like, C-terminal NADP-linked domain"/>
    <property type="match status" value="1"/>
</dbReference>
<dbReference type="PROSITE" id="PS51085">
    <property type="entry name" value="2FE2S_FER_2"/>
    <property type="match status" value="1"/>
</dbReference>
<dbReference type="OrthoDB" id="9796486at2"/>
<dbReference type="CDD" id="cd00207">
    <property type="entry name" value="fer2"/>
    <property type="match status" value="1"/>
</dbReference>
<keyword evidence="2" id="KW-0479">Metal-binding</keyword>
<dbReference type="Pfam" id="PF00970">
    <property type="entry name" value="FAD_binding_6"/>
    <property type="match status" value="1"/>
</dbReference>
<evidence type="ECO:0000256" key="1">
    <source>
        <dbReference type="ARBA" id="ARBA00001974"/>
    </source>
</evidence>
<dbReference type="AlphaFoldDB" id="A0A3G2HQP8"/>
<dbReference type="InterPro" id="IPR017927">
    <property type="entry name" value="FAD-bd_FR_type"/>
</dbReference>
<accession>A0A3G2HQP8</accession>
<dbReference type="PRINTS" id="PR00371">
    <property type="entry name" value="FPNCR"/>
</dbReference>
<dbReference type="GO" id="GO:0051537">
    <property type="term" value="F:2 iron, 2 sulfur cluster binding"/>
    <property type="evidence" value="ECO:0007669"/>
    <property type="project" value="UniProtKB-KW"/>
</dbReference>
<feature type="domain" description="2Fe-2S ferredoxin-type" evidence="4">
    <location>
        <begin position="4"/>
        <end position="94"/>
    </location>
</feature>
<evidence type="ECO:0000313" key="7">
    <source>
        <dbReference type="Proteomes" id="UP000268070"/>
    </source>
</evidence>
<dbReference type="Pfam" id="PF00111">
    <property type="entry name" value="Fer2"/>
    <property type="match status" value="1"/>
</dbReference>
<dbReference type="Pfam" id="PF00175">
    <property type="entry name" value="NAD_binding_1"/>
    <property type="match status" value="1"/>
</dbReference>
<dbReference type="Gene3D" id="3.40.50.80">
    <property type="entry name" value="Nucleotide-binding domain of ferredoxin-NADP reductase (FNR) module"/>
    <property type="match status" value="1"/>
</dbReference>
<dbReference type="CDD" id="cd06187">
    <property type="entry name" value="O2ase_reductase_like"/>
    <property type="match status" value="1"/>
</dbReference>
<dbReference type="SUPFAM" id="SSF63380">
    <property type="entry name" value="Riboflavin synthase domain-like"/>
    <property type="match status" value="1"/>
</dbReference>
<dbReference type="PROSITE" id="PS51384">
    <property type="entry name" value="FAD_FR"/>
    <property type="match status" value="1"/>
</dbReference>
<proteinExistence type="predicted"/>
<dbReference type="InterPro" id="IPR008333">
    <property type="entry name" value="Cbr1-like_FAD-bd_dom"/>
</dbReference>
<dbReference type="InterPro" id="IPR017938">
    <property type="entry name" value="Riboflavin_synthase-like_b-brl"/>
</dbReference>
<dbReference type="InterPro" id="IPR001433">
    <property type="entry name" value="OxRdtase_FAD/NAD-bd"/>
</dbReference>
<keyword evidence="2" id="KW-0408">Iron</keyword>
<keyword evidence="2" id="KW-0001">2Fe-2S</keyword>
<dbReference type="SUPFAM" id="SSF54292">
    <property type="entry name" value="2Fe-2S ferredoxin-like"/>
    <property type="match status" value="1"/>
</dbReference>
<dbReference type="Proteomes" id="UP000268070">
    <property type="component" value="Chromosome"/>
</dbReference>
<protein>
    <submittedName>
        <fullName evidence="6">Oxidoreductase</fullName>
    </submittedName>
</protein>
<evidence type="ECO:0000313" key="6">
    <source>
        <dbReference type="EMBL" id="AYN19446.1"/>
    </source>
</evidence>
<dbReference type="PANTHER" id="PTHR47354">
    <property type="entry name" value="NADH OXIDOREDUCTASE HCR"/>
    <property type="match status" value="1"/>
</dbReference>
<dbReference type="RefSeq" id="WP_121737865.1">
    <property type="nucleotide sequence ID" value="NZ_CP032153.1"/>
</dbReference>
<comment type="cofactor">
    <cofactor evidence="3">
        <name>[2Fe-2S] cluster</name>
        <dbReference type="ChEBI" id="CHEBI:190135"/>
    </cofactor>
</comment>
<evidence type="ECO:0000259" key="4">
    <source>
        <dbReference type="PROSITE" id="PS51085"/>
    </source>
</evidence>
<dbReference type="EMBL" id="CP032153">
    <property type="protein sequence ID" value="AYN19446.1"/>
    <property type="molecule type" value="Genomic_DNA"/>
</dbReference>
<dbReference type="Gene3D" id="3.10.20.30">
    <property type="match status" value="1"/>
</dbReference>
<dbReference type="InterPro" id="IPR001709">
    <property type="entry name" value="Flavoprot_Pyr_Nucl_cyt_Rdtase"/>
</dbReference>
<dbReference type="InterPro" id="IPR036010">
    <property type="entry name" value="2Fe-2S_ferredoxin-like_sf"/>
</dbReference>
<evidence type="ECO:0000259" key="5">
    <source>
        <dbReference type="PROSITE" id="PS51384"/>
    </source>
</evidence>
<dbReference type="InterPro" id="IPR006058">
    <property type="entry name" value="2Fe2S_fd_BS"/>
</dbReference>
<comment type="cofactor">
    <cofactor evidence="1">
        <name>FAD</name>
        <dbReference type="ChEBI" id="CHEBI:57692"/>
    </cofactor>
</comment>
<dbReference type="PROSITE" id="PS00197">
    <property type="entry name" value="2FE2S_FER_1"/>
    <property type="match status" value="1"/>
</dbReference>
<sequence>MAGKTILIQHRQEHIQAQDHQTILQAALEHGVSYPHGCKTGVCGGCKTRLLKGQVEMMEYSRFALTEEQKARGLILACRAVPQTDVTVGWIGTDDVRGLIPSRELTGTVSCIKDLTHDIRQVRIRLDGQEPLIFFAGQYADIKFGQAPVRSYSMANPPGAPELDFYVRRVPRGVASAYVHTVLQPGESVSLTVPLGSSYLRDGYGGPMLCIAGGTGLAPIQSIVETALGWGMSQPIHVYFGVREWRDLYCEDEFKALQERYSNLSFTPVLSGMPVAPYRRGMVTDAVGQDLPDLNGWKVYVAGSPSMVDEAVGMVLKRGVKVQNLHVNVFFTP</sequence>
<reference evidence="6 7" key="1">
    <citation type="submission" date="2018-09" db="EMBL/GenBank/DDBJ databases">
        <title>Complete genome sequence of the hydrocarbonoclastic bacterium Alcaligenes aquatilis QD168, isolated from a crude-oil polluted marine sediment of Central Chile.</title>
        <authorList>
            <person name="Duran R.E."/>
            <person name="Barra B."/>
            <person name="Salva-Serra F."/>
            <person name="Mendez V."/>
            <person name="Moore E.R.B."/>
            <person name="Seeger M."/>
        </authorList>
    </citation>
    <scope>NUCLEOTIDE SEQUENCE [LARGE SCALE GENOMIC DNA]</scope>
    <source>
        <strain evidence="6 7">QD168</strain>
    </source>
</reference>
<dbReference type="Gene3D" id="2.40.30.10">
    <property type="entry name" value="Translation factors"/>
    <property type="match status" value="1"/>
</dbReference>
<organism evidence="6 7">
    <name type="scientific">Alcaligenes aquatilis</name>
    <dbReference type="NCBI Taxonomy" id="323284"/>
    <lineage>
        <taxon>Bacteria</taxon>
        <taxon>Pseudomonadati</taxon>
        <taxon>Pseudomonadota</taxon>
        <taxon>Betaproteobacteria</taxon>
        <taxon>Burkholderiales</taxon>
        <taxon>Alcaligenaceae</taxon>
        <taxon>Alcaligenes</taxon>
    </lineage>
</organism>
<dbReference type="InterPro" id="IPR001041">
    <property type="entry name" value="2Fe-2S_ferredoxin-type"/>
</dbReference>
<feature type="domain" description="FAD-binding FR-type" evidence="5">
    <location>
        <begin position="102"/>
        <end position="201"/>
    </location>
</feature>
<dbReference type="PRINTS" id="PR00410">
    <property type="entry name" value="PHEHYDRXLASE"/>
</dbReference>
<keyword evidence="2" id="KW-0411">Iron-sulfur</keyword>
<dbReference type="InterPro" id="IPR012675">
    <property type="entry name" value="Beta-grasp_dom_sf"/>
</dbReference>
<dbReference type="PANTHER" id="PTHR47354:SF5">
    <property type="entry name" value="PROTEIN RFBI"/>
    <property type="match status" value="1"/>
</dbReference>
<name>A0A3G2HQP8_9BURK</name>
<evidence type="ECO:0000256" key="3">
    <source>
        <dbReference type="ARBA" id="ARBA00034078"/>
    </source>
</evidence>
<evidence type="ECO:0000256" key="2">
    <source>
        <dbReference type="ARBA" id="ARBA00022714"/>
    </source>
</evidence>